<keyword evidence="6" id="KW-0472">Membrane</keyword>
<evidence type="ECO:0000256" key="4">
    <source>
        <dbReference type="ARBA" id="ARBA00022692"/>
    </source>
</evidence>
<comment type="subcellular location">
    <subcellularLocation>
        <location evidence="1">Cell outer membrane</location>
        <topology evidence="1">Multi-pass membrane protein</topology>
    </subcellularLocation>
</comment>
<dbReference type="SUPFAM" id="SSF56935">
    <property type="entry name" value="Porins"/>
    <property type="match status" value="1"/>
</dbReference>
<keyword evidence="3" id="KW-1134">Transmembrane beta strand</keyword>
<evidence type="ECO:0000256" key="5">
    <source>
        <dbReference type="ARBA" id="ARBA00022729"/>
    </source>
</evidence>
<evidence type="ECO:0000256" key="6">
    <source>
        <dbReference type="ARBA" id="ARBA00023136"/>
    </source>
</evidence>
<feature type="domain" description="TonB-dependent receptor plug" evidence="8">
    <location>
        <begin position="70"/>
        <end position="147"/>
    </location>
</feature>
<dbReference type="InterPro" id="IPR036942">
    <property type="entry name" value="Beta-barrel_TonB_sf"/>
</dbReference>
<keyword evidence="4" id="KW-0812">Transmembrane</keyword>
<dbReference type="GO" id="GO:0009279">
    <property type="term" value="C:cell outer membrane"/>
    <property type="evidence" value="ECO:0007669"/>
    <property type="project" value="UniProtKB-SubCell"/>
</dbReference>
<evidence type="ECO:0000313" key="10">
    <source>
        <dbReference type="EMBL" id="HER44276.1"/>
    </source>
</evidence>
<organism evidence="10">
    <name type="scientific">Eiseniibacteriota bacterium</name>
    <dbReference type="NCBI Taxonomy" id="2212470"/>
    <lineage>
        <taxon>Bacteria</taxon>
        <taxon>Candidatus Eiseniibacteriota</taxon>
    </lineage>
</organism>
<proteinExistence type="predicted"/>
<dbReference type="Pfam" id="PF07715">
    <property type="entry name" value="Plug"/>
    <property type="match status" value="1"/>
</dbReference>
<keyword evidence="2" id="KW-0813">Transport</keyword>
<accession>A0A7V2AW11</accession>
<dbReference type="Pfam" id="PF14905">
    <property type="entry name" value="OMP_b-brl_3"/>
    <property type="match status" value="1"/>
</dbReference>
<dbReference type="Gene3D" id="2.40.170.20">
    <property type="entry name" value="TonB-dependent receptor, beta-barrel domain"/>
    <property type="match status" value="1"/>
</dbReference>
<keyword evidence="10" id="KW-0675">Receptor</keyword>
<dbReference type="InterPro" id="IPR037066">
    <property type="entry name" value="Plug_dom_sf"/>
</dbReference>
<dbReference type="Gene3D" id="2.170.130.10">
    <property type="entry name" value="TonB-dependent receptor, plug domain"/>
    <property type="match status" value="1"/>
</dbReference>
<dbReference type="InterPro" id="IPR041700">
    <property type="entry name" value="OMP_b-brl_3"/>
</dbReference>
<sequence>YYLEVKFIGYHLETIEDVTLRPPDMAIDLGTIALEQAMLPVEEIVVEAERPAIEFKIDRKVINVDKHYTATSGTAVDVLENVSSVTVDVEGNVSLRGSGNFTVLIDGRPTVLEPNEALQQMSASQIETIEIITNPSAKYDPDGLSGIINIVTKKQEMNGSSGIVNIMGGLDDKYGADFLIQYRRKGYNLLLGADYNRSTFSGEMESESRTYTDTDTTIVLSSGEPNRTRERYGVRAGLELFLGSSDVVNIGIRAGGRSFDSDSRLDFDEWTSDPDTHLYYTSAEAWERSGPFYSVNVDYRHYFAKKGHEIAAQIDVSRREGEEDSWNELINEEGIVTSGQRAHEEGPGRPIRMKVDYTLPLGGERRFEAGYQSRIGRSEDNSEFYEYDTVLGDYVYRPEYSHSVDSKQNIHSLYSLYLGEAGPFGYQIGVRGEYTYRLIELVGEDESFEIDDWDVFPTAHVSYEDSSGNQVIASYTRRIERPRMWYLEPFITWSDAYNVHQGNPSLEPEYIDAYDLGYQRYFGPNLFSLESYYRVTHNKIERVRSVYAENVLLHSVENVGK</sequence>
<dbReference type="InterPro" id="IPR039426">
    <property type="entry name" value="TonB-dep_rcpt-like"/>
</dbReference>
<name>A0A7V2AW11_UNCEI</name>
<dbReference type="InterPro" id="IPR012910">
    <property type="entry name" value="Plug_dom"/>
</dbReference>
<dbReference type="AlphaFoldDB" id="A0A7V2AW11"/>
<feature type="domain" description="Outer membrane protein beta-barrel" evidence="9">
    <location>
        <begin position="301"/>
        <end position="561"/>
    </location>
</feature>
<dbReference type="PANTHER" id="PTHR30069">
    <property type="entry name" value="TONB-DEPENDENT OUTER MEMBRANE RECEPTOR"/>
    <property type="match status" value="1"/>
</dbReference>
<gene>
    <name evidence="10" type="ORF">ENO08_07445</name>
</gene>
<dbReference type="Proteomes" id="UP000886069">
    <property type="component" value="Unassembled WGS sequence"/>
</dbReference>
<evidence type="ECO:0000256" key="1">
    <source>
        <dbReference type="ARBA" id="ARBA00004571"/>
    </source>
</evidence>
<feature type="non-terminal residue" evidence="10">
    <location>
        <position position="561"/>
    </location>
</feature>
<dbReference type="PANTHER" id="PTHR30069:SF29">
    <property type="entry name" value="HEMOGLOBIN AND HEMOGLOBIN-HAPTOGLOBIN-BINDING PROTEIN 1-RELATED"/>
    <property type="match status" value="1"/>
</dbReference>
<keyword evidence="7" id="KW-0998">Cell outer membrane</keyword>
<evidence type="ECO:0000256" key="3">
    <source>
        <dbReference type="ARBA" id="ARBA00022452"/>
    </source>
</evidence>
<feature type="non-terminal residue" evidence="10">
    <location>
        <position position="1"/>
    </location>
</feature>
<reference evidence="10" key="1">
    <citation type="journal article" date="2020" name="mSystems">
        <title>Genome- and Community-Level Interaction Insights into Carbon Utilization and Element Cycling Functions of Hydrothermarchaeota in Hydrothermal Sediment.</title>
        <authorList>
            <person name="Zhou Z."/>
            <person name="Liu Y."/>
            <person name="Xu W."/>
            <person name="Pan J."/>
            <person name="Luo Z.H."/>
            <person name="Li M."/>
        </authorList>
    </citation>
    <scope>NUCLEOTIDE SEQUENCE [LARGE SCALE GENOMIC DNA]</scope>
    <source>
        <strain evidence="10">SpSt-1233</strain>
    </source>
</reference>
<protein>
    <submittedName>
        <fullName evidence="10">TonB-dependent receptor</fullName>
    </submittedName>
</protein>
<evidence type="ECO:0000259" key="9">
    <source>
        <dbReference type="Pfam" id="PF14905"/>
    </source>
</evidence>
<evidence type="ECO:0000256" key="2">
    <source>
        <dbReference type="ARBA" id="ARBA00022448"/>
    </source>
</evidence>
<comment type="caution">
    <text evidence="10">The sequence shown here is derived from an EMBL/GenBank/DDBJ whole genome shotgun (WGS) entry which is preliminary data.</text>
</comment>
<dbReference type="EMBL" id="DSEC01000536">
    <property type="protein sequence ID" value="HER44276.1"/>
    <property type="molecule type" value="Genomic_DNA"/>
</dbReference>
<evidence type="ECO:0000259" key="8">
    <source>
        <dbReference type="Pfam" id="PF07715"/>
    </source>
</evidence>
<dbReference type="GO" id="GO:0044718">
    <property type="term" value="P:siderophore transmembrane transport"/>
    <property type="evidence" value="ECO:0007669"/>
    <property type="project" value="TreeGrafter"/>
</dbReference>
<dbReference type="GO" id="GO:0015344">
    <property type="term" value="F:siderophore uptake transmembrane transporter activity"/>
    <property type="evidence" value="ECO:0007669"/>
    <property type="project" value="TreeGrafter"/>
</dbReference>
<evidence type="ECO:0000256" key="7">
    <source>
        <dbReference type="ARBA" id="ARBA00023237"/>
    </source>
</evidence>
<keyword evidence="5" id="KW-0732">Signal</keyword>